<gene>
    <name evidence="1" type="ordered locus">KNP414_07828</name>
</gene>
<dbReference type="EMBL" id="CP002869">
    <property type="protein sequence ID" value="AEI46314.1"/>
    <property type="molecule type" value="Genomic_DNA"/>
</dbReference>
<protein>
    <submittedName>
        <fullName evidence="1">Uncharacterized protein</fullName>
    </submittedName>
</protein>
<dbReference type="AlphaFoldDB" id="F8FIT6"/>
<accession>F8FIT6</accession>
<reference evidence="2" key="1">
    <citation type="submission" date="2011-06" db="EMBL/GenBank/DDBJ databases">
        <title>Complete genome sequence of Paenibacillus mucilaginosus KNP414.</title>
        <authorList>
            <person name="Wang J."/>
            <person name="Hu S."/>
            <person name="Hu X."/>
            <person name="Zhang B."/>
            <person name="Dong D."/>
            <person name="Zhang S."/>
            <person name="Zhao K."/>
            <person name="Wu D."/>
        </authorList>
    </citation>
    <scope>NUCLEOTIDE SEQUENCE [LARGE SCALE GENOMIC DNA]</scope>
    <source>
        <strain evidence="2">KNP414</strain>
    </source>
</reference>
<name>F8FIT6_PAEMK</name>
<evidence type="ECO:0000313" key="1">
    <source>
        <dbReference type="EMBL" id="AEI46314.1"/>
    </source>
</evidence>
<sequence length="53" mass="6111">MMIRTIIIIIRFDYSTAGDEFKRSVQKIGAARPRITYKQLKDGTGDRRNRVPG</sequence>
<dbReference type="HOGENOM" id="CLU_3064268_0_0_9"/>
<dbReference type="Proteomes" id="UP000006620">
    <property type="component" value="Chromosome"/>
</dbReference>
<evidence type="ECO:0000313" key="2">
    <source>
        <dbReference type="Proteomes" id="UP000006620"/>
    </source>
</evidence>
<proteinExistence type="predicted"/>
<dbReference type="PATRIC" id="fig|1036673.3.peg.7300"/>
<reference evidence="1 2" key="2">
    <citation type="journal article" date="2013" name="Genome Announc.">
        <title>Genome Sequence of Growth-Improving Paenibacillus mucilaginosus Strain KNP414.</title>
        <authorList>
            <person name="Lu J.J."/>
            <person name="Wang J.F."/>
            <person name="Hu X.F."/>
        </authorList>
    </citation>
    <scope>NUCLEOTIDE SEQUENCE [LARGE SCALE GENOMIC DNA]</scope>
    <source>
        <strain evidence="1 2">KNP414</strain>
    </source>
</reference>
<organism evidence="1 2">
    <name type="scientific">Paenibacillus mucilaginosus (strain KNP414)</name>
    <dbReference type="NCBI Taxonomy" id="1036673"/>
    <lineage>
        <taxon>Bacteria</taxon>
        <taxon>Bacillati</taxon>
        <taxon>Bacillota</taxon>
        <taxon>Bacilli</taxon>
        <taxon>Bacillales</taxon>
        <taxon>Paenibacillaceae</taxon>
        <taxon>Paenibacillus</taxon>
    </lineage>
</organism>
<dbReference type="KEGG" id="pms:KNP414_07828"/>